<gene>
    <name evidence="2" type="ORF">CYMTET_29976</name>
</gene>
<feature type="compositionally biased region" description="Basic residues" evidence="1">
    <location>
        <begin position="86"/>
        <end position="95"/>
    </location>
</feature>
<evidence type="ECO:0000256" key="1">
    <source>
        <dbReference type="SAM" id="MobiDB-lite"/>
    </source>
</evidence>
<keyword evidence="3" id="KW-1185">Reference proteome</keyword>
<evidence type="ECO:0000313" key="3">
    <source>
        <dbReference type="Proteomes" id="UP001190700"/>
    </source>
</evidence>
<comment type="caution">
    <text evidence="2">The sequence shown here is derived from an EMBL/GenBank/DDBJ whole genome shotgun (WGS) entry which is preliminary data.</text>
</comment>
<protein>
    <submittedName>
        <fullName evidence="2">Uncharacterized protein</fullName>
    </submittedName>
</protein>
<sequence>MPDATSDEEDEDEGETVEILPEGTIVQDEKEEAVEEEGILAPLSFQFEQDEFGEGDGDAGGAKEVSASTGASLSRSQDINLGGLKARARNPAHVI</sequence>
<dbReference type="Proteomes" id="UP001190700">
    <property type="component" value="Unassembled WGS sequence"/>
</dbReference>
<organism evidence="2 3">
    <name type="scientific">Cymbomonas tetramitiformis</name>
    <dbReference type="NCBI Taxonomy" id="36881"/>
    <lineage>
        <taxon>Eukaryota</taxon>
        <taxon>Viridiplantae</taxon>
        <taxon>Chlorophyta</taxon>
        <taxon>Pyramimonadophyceae</taxon>
        <taxon>Pyramimonadales</taxon>
        <taxon>Pyramimonadaceae</taxon>
        <taxon>Cymbomonas</taxon>
    </lineage>
</organism>
<dbReference type="EMBL" id="LGRX02017147">
    <property type="protein sequence ID" value="KAK3261105.1"/>
    <property type="molecule type" value="Genomic_DNA"/>
</dbReference>
<feature type="compositionally biased region" description="Polar residues" evidence="1">
    <location>
        <begin position="66"/>
        <end position="79"/>
    </location>
</feature>
<evidence type="ECO:0000313" key="2">
    <source>
        <dbReference type="EMBL" id="KAK3261105.1"/>
    </source>
</evidence>
<accession>A0AAE0FKD3</accession>
<reference evidence="2 3" key="1">
    <citation type="journal article" date="2015" name="Genome Biol. Evol.">
        <title>Comparative Genomics of a Bacterivorous Green Alga Reveals Evolutionary Causalities and Consequences of Phago-Mixotrophic Mode of Nutrition.</title>
        <authorList>
            <person name="Burns J.A."/>
            <person name="Paasch A."/>
            <person name="Narechania A."/>
            <person name="Kim E."/>
        </authorList>
    </citation>
    <scope>NUCLEOTIDE SEQUENCE [LARGE SCALE GENOMIC DNA]</scope>
    <source>
        <strain evidence="2 3">PLY_AMNH</strain>
    </source>
</reference>
<dbReference type="AlphaFoldDB" id="A0AAE0FKD3"/>
<proteinExistence type="predicted"/>
<name>A0AAE0FKD3_9CHLO</name>
<feature type="region of interest" description="Disordered" evidence="1">
    <location>
        <begin position="50"/>
        <end position="95"/>
    </location>
</feature>